<evidence type="ECO:0000313" key="8">
    <source>
        <dbReference type="EnsemblMetazoa" id="XP_791745"/>
    </source>
</evidence>
<dbReference type="EnsemblMetazoa" id="XM_786652">
    <property type="protein sequence ID" value="XP_791745"/>
    <property type="gene ID" value="LOC586893"/>
</dbReference>
<comment type="subcellular location">
    <subcellularLocation>
        <location evidence="1 5 6">Nucleus</location>
    </subcellularLocation>
</comment>
<keyword evidence="2 5" id="KW-0238">DNA-binding</keyword>
<keyword evidence="4 5" id="KW-0539">Nucleus</keyword>
<evidence type="ECO:0000313" key="9">
    <source>
        <dbReference type="Proteomes" id="UP000007110"/>
    </source>
</evidence>
<dbReference type="RefSeq" id="XP_791745.2">
    <property type="nucleotide sequence ID" value="XM_786652.5"/>
</dbReference>
<dbReference type="GeneID" id="586893"/>
<dbReference type="InterPro" id="IPR001356">
    <property type="entry name" value="HD"/>
</dbReference>
<dbReference type="SUPFAM" id="SSF46689">
    <property type="entry name" value="Homeodomain-like"/>
    <property type="match status" value="1"/>
</dbReference>
<dbReference type="GO" id="GO:0003677">
    <property type="term" value="F:DNA binding"/>
    <property type="evidence" value="ECO:0007669"/>
    <property type="project" value="UniProtKB-UniRule"/>
</dbReference>
<feature type="DNA-binding region" description="Homeobox" evidence="5">
    <location>
        <begin position="82"/>
        <end position="132"/>
    </location>
</feature>
<dbReference type="InParanoid" id="A0A7M7TH46"/>
<dbReference type="Gene3D" id="1.10.10.60">
    <property type="entry name" value="Homeodomain-like"/>
    <property type="match status" value="1"/>
</dbReference>
<evidence type="ECO:0000256" key="4">
    <source>
        <dbReference type="ARBA" id="ARBA00023242"/>
    </source>
</evidence>
<evidence type="ECO:0000256" key="5">
    <source>
        <dbReference type="PROSITE-ProRule" id="PRU00108"/>
    </source>
</evidence>
<evidence type="ECO:0000256" key="1">
    <source>
        <dbReference type="ARBA" id="ARBA00004123"/>
    </source>
</evidence>
<dbReference type="InterPro" id="IPR051306">
    <property type="entry name" value="Homeobox_regulator"/>
</dbReference>
<evidence type="ECO:0000256" key="3">
    <source>
        <dbReference type="ARBA" id="ARBA00023155"/>
    </source>
</evidence>
<dbReference type="SMART" id="SM00389">
    <property type="entry name" value="HOX"/>
    <property type="match status" value="1"/>
</dbReference>
<dbReference type="AlphaFoldDB" id="A0A7M7TH46"/>
<proteinExistence type="predicted"/>
<dbReference type="CDD" id="cd00086">
    <property type="entry name" value="homeodomain"/>
    <property type="match status" value="1"/>
</dbReference>
<dbReference type="KEGG" id="spu:586893"/>
<reference evidence="8" key="2">
    <citation type="submission" date="2021-01" db="UniProtKB">
        <authorList>
            <consortium name="EnsemblMetazoa"/>
        </authorList>
    </citation>
    <scope>IDENTIFICATION</scope>
</reference>
<keyword evidence="9" id="KW-1185">Reference proteome</keyword>
<sequence>MKGGPWPHEMIPVNRWGNSPLKTHSVPIILHLNKSVITSIPSICESGSHPSKFYLQPVSPSNKMTNTPMTTMLPLSSSQLTKKQTEILEAEFIINSRPDITTRDRLSRTLKLSNLLIHVWFQTRRLSLRHSPTPKVACQTRKDNIPVQLPMSISNKTTGKRKSPCDVYDYDWTSPPYKKSAIISPSMSVSSLSPQSYSDCRPSRLSMTSLSYHPSGCDAIQHRASRDFSSGAIKHKTSRDILSGAIQHSASRDTPSGATSSPMSVDFLSRSSCITPVCGMPMFYPPADFQCVTYSIVH</sequence>
<evidence type="ECO:0000256" key="2">
    <source>
        <dbReference type="ARBA" id="ARBA00023125"/>
    </source>
</evidence>
<reference evidence="9" key="1">
    <citation type="submission" date="2015-02" db="EMBL/GenBank/DDBJ databases">
        <title>Genome sequencing for Strongylocentrotus purpuratus.</title>
        <authorList>
            <person name="Murali S."/>
            <person name="Liu Y."/>
            <person name="Vee V."/>
            <person name="English A."/>
            <person name="Wang M."/>
            <person name="Skinner E."/>
            <person name="Han Y."/>
            <person name="Muzny D.M."/>
            <person name="Worley K.C."/>
            <person name="Gibbs R.A."/>
        </authorList>
    </citation>
    <scope>NUCLEOTIDE SEQUENCE</scope>
</reference>
<dbReference type="Pfam" id="PF00046">
    <property type="entry name" value="Homeodomain"/>
    <property type="match status" value="1"/>
</dbReference>
<evidence type="ECO:0000259" key="7">
    <source>
        <dbReference type="PROSITE" id="PS50071"/>
    </source>
</evidence>
<dbReference type="PANTHER" id="PTHR46123:SF3">
    <property type="entry name" value="DOUBLE HOMEOBOX PROTEIN 1-RELATED"/>
    <property type="match status" value="1"/>
</dbReference>
<dbReference type="GO" id="GO:0005634">
    <property type="term" value="C:nucleus"/>
    <property type="evidence" value="ECO:0007669"/>
    <property type="project" value="UniProtKB-SubCell"/>
</dbReference>
<dbReference type="PANTHER" id="PTHR46123">
    <property type="entry name" value="MIX-TYPE HOMEOBOX GENE 1-RELATED"/>
    <property type="match status" value="1"/>
</dbReference>
<organism evidence="8 9">
    <name type="scientific">Strongylocentrotus purpuratus</name>
    <name type="common">Purple sea urchin</name>
    <dbReference type="NCBI Taxonomy" id="7668"/>
    <lineage>
        <taxon>Eukaryota</taxon>
        <taxon>Metazoa</taxon>
        <taxon>Echinodermata</taxon>
        <taxon>Eleutherozoa</taxon>
        <taxon>Echinozoa</taxon>
        <taxon>Echinoidea</taxon>
        <taxon>Euechinoidea</taxon>
        <taxon>Echinacea</taxon>
        <taxon>Camarodonta</taxon>
        <taxon>Echinidea</taxon>
        <taxon>Strongylocentrotidae</taxon>
        <taxon>Strongylocentrotus</taxon>
    </lineage>
</organism>
<dbReference type="OrthoDB" id="6159439at2759"/>
<keyword evidence="3 5" id="KW-0371">Homeobox</keyword>
<dbReference type="InterPro" id="IPR009057">
    <property type="entry name" value="Homeodomain-like_sf"/>
</dbReference>
<evidence type="ECO:0000256" key="6">
    <source>
        <dbReference type="RuleBase" id="RU000682"/>
    </source>
</evidence>
<accession>A0A7M7TH46</accession>
<feature type="domain" description="Homeobox" evidence="7">
    <location>
        <begin position="80"/>
        <end position="131"/>
    </location>
</feature>
<protein>
    <recommendedName>
        <fullName evidence="7">Homeobox domain-containing protein</fullName>
    </recommendedName>
</protein>
<dbReference type="Proteomes" id="UP000007110">
    <property type="component" value="Unassembled WGS sequence"/>
</dbReference>
<name>A0A7M7TH46_STRPU</name>
<dbReference type="PROSITE" id="PS50071">
    <property type="entry name" value="HOMEOBOX_2"/>
    <property type="match status" value="1"/>
</dbReference>